<evidence type="ECO:0000256" key="1">
    <source>
        <dbReference type="SAM" id="Phobius"/>
    </source>
</evidence>
<feature type="transmembrane region" description="Helical" evidence="1">
    <location>
        <begin position="65"/>
        <end position="93"/>
    </location>
</feature>
<comment type="caution">
    <text evidence="2">The sequence shown here is derived from an EMBL/GenBank/DDBJ whole genome shotgun (WGS) entry which is preliminary data.</text>
</comment>
<dbReference type="EMBL" id="JBBMEX010000004">
    <property type="protein sequence ID" value="MEQ2557200.1"/>
    <property type="molecule type" value="Genomic_DNA"/>
</dbReference>
<proteinExistence type="predicted"/>
<name>A0ABV1HCJ3_9FIRM</name>
<evidence type="ECO:0000313" key="3">
    <source>
        <dbReference type="Proteomes" id="UP001454489"/>
    </source>
</evidence>
<protein>
    <submittedName>
        <fullName evidence="2">Uncharacterized protein</fullName>
    </submittedName>
</protein>
<reference evidence="2 3" key="1">
    <citation type="submission" date="2024-03" db="EMBL/GenBank/DDBJ databases">
        <title>Human intestinal bacterial collection.</title>
        <authorList>
            <person name="Pauvert C."/>
            <person name="Hitch T.C.A."/>
            <person name="Clavel T."/>
        </authorList>
    </citation>
    <scope>NUCLEOTIDE SEQUENCE [LARGE SCALE GENOMIC DNA]</scope>
    <source>
        <strain evidence="2 3">CLA-AA-H185</strain>
    </source>
</reference>
<evidence type="ECO:0000313" key="2">
    <source>
        <dbReference type="EMBL" id="MEQ2557200.1"/>
    </source>
</evidence>
<keyword evidence="1" id="KW-0812">Transmembrane</keyword>
<sequence>MEWFAEEGIVVEDHTPKEECYKVMPHPVHTWELMGLNIFIVIPGNICVLYLMYRDFHLESVKDIVVTVGIIVCMIGFSIAIFIGCCYEAFYYLKYQNEEYSYYLPFHKEKKFELDEKITYKADENVITVYRNRKKLFEVYHASENIEFFGSTLLEKDIQCIQGEKYMEKYRKKDVEEEI</sequence>
<organism evidence="2 3">
    <name type="scientific">Maccoyibacter intestinihominis</name>
    <dbReference type="NCBI Taxonomy" id="3133499"/>
    <lineage>
        <taxon>Bacteria</taxon>
        <taxon>Bacillati</taxon>
        <taxon>Bacillota</taxon>
        <taxon>Clostridia</taxon>
        <taxon>Lachnospirales</taxon>
        <taxon>Lachnospiraceae</taxon>
        <taxon>Maccoyibacter</taxon>
    </lineage>
</organism>
<dbReference type="Proteomes" id="UP001454489">
    <property type="component" value="Unassembled WGS sequence"/>
</dbReference>
<keyword evidence="1" id="KW-1133">Transmembrane helix</keyword>
<dbReference type="RefSeq" id="WP_353530300.1">
    <property type="nucleotide sequence ID" value="NZ_JBBMEX010000004.1"/>
</dbReference>
<accession>A0ABV1HCJ3</accession>
<keyword evidence="3" id="KW-1185">Reference proteome</keyword>
<gene>
    <name evidence="2" type="ORF">WMO43_04820</name>
</gene>
<keyword evidence="1" id="KW-0472">Membrane</keyword>
<feature type="transmembrane region" description="Helical" evidence="1">
    <location>
        <begin position="33"/>
        <end position="53"/>
    </location>
</feature>